<dbReference type="Gramene" id="TuG1812G0500001544.01.T01">
    <property type="protein sequence ID" value="TuG1812G0500001544.01.T01.cds320070"/>
    <property type="gene ID" value="TuG1812G0500001544.01"/>
</dbReference>
<dbReference type="EnsemblPlants" id="TuG1812G0500001544.01.T01">
    <property type="protein sequence ID" value="TuG1812G0500001544.01.T01.cds320070"/>
    <property type="gene ID" value="TuG1812G0500001544.01"/>
</dbReference>
<feature type="region of interest" description="Disordered" evidence="1">
    <location>
        <begin position="42"/>
        <end position="74"/>
    </location>
</feature>
<protein>
    <submittedName>
        <fullName evidence="2">Uncharacterized protein</fullName>
    </submittedName>
</protein>
<evidence type="ECO:0000313" key="2">
    <source>
        <dbReference type="EnsemblPlants" id="TuG1812G0500001544.01.T01.cds320070"/>
    </source>
</evidence>
<organism evidence="2 3">
    <name type="scientific">Triticum urartu</name>
    <name type="common">Red wild einkorn</name>
    <name type="synonym">Crithodium urartu</name>
    <dbReference type="NCBI Taxonomy" id="4572"/>
    <lineage>
        <taxon>Eukaryota</taxon>
        <taxon>Viridiplantae</taxon>
        <taxon>Streptophyta</taxon>
        <taxon>Embryophyta</taxon>
        <taxon>Tracheophyta</taxon>
        <taxon>Spermatophyta</taxon>
        <taxon>Magnoliopsida</taxon>
        <taxon>Liliopsida</taxon>
        <taxon>Poales</taxon>
        <taxon>Poaceae</taxon>
        <taxon>BOP clade</taxon>
        <taxon>Pooideae</taxon>
        <taxon>Triticodae</taxon>
        <taxon>Triticeae</taxon>
        <taxon>Triticinae</taxon>
        <taxon>Triticum</taxon>
    </lineage>
</organism>
<reference evidence="2" key="3">
    <citation type="submission" date="2022-06" db="UniProtKB">
        <authorList>
            <consortium name="EnsemblPlants"/>
        </authorList>
    </citation>
    <scope>IDENTIFICATION</scope>
</reference>
<feature type="compositionally biased region" description="Polar residues" evidence="1">
    <location>
        <begin position="47"/>
        <end position="61"/>
    </location>
</feature>
<proteinExistence type="predicted"/>
<sequence>MCVAAVASMTTAAGTRRTTRHGRTDPSLRRLRQQQLVHGAFAGRVTPSPSSMAADSMQVSGSEGRRPHTAPAPRRVVYPEPWINSTMQPEPATFFLSFFFDVLRACILVHGWMHLYEHHRVILSSEHHLDNN</sequence>
<dbReference type="Proteomes" id="UP000015106">
    <property type="component" value="Chromosome 5"/>
</dbReference>
<name>A0A8R7UG77_TRIUA</name>
<reference evidence="3" key="1">
    <citation type="journal article" date="2013" name="Nature">
        <title>Draft genome of the wheat A-genome progenitor Triticum urartu.</title>
        <authorList>
            <person name="Ling H.Q."/>
            <person name="Zhao S."/>
            <person name="Liu D."/>
            <person name="Wang J."/>
            <person name="Sun H."/>
            <person name="Zhang C."/>
            <person name="Fan H."/>
            <person name="Li D."/>
            <person name="Dong L."/>
            <person name="Tao Y."/>
            <person name="Gao C."/>
            <person name="Wu H."/>
            <person name="Li Y."/>
            <person name="Cui Y."/>
            <person name="Guo X."/>
            <person name="Zheng S."/>
            <person name="Wang B."/>
            <person name="Yu K."/>
            <person name="Liang Q."/>
            <person name="Yang W."/>
            <person name="Lou X."/>
            <person name="Chen J."/>
            <person name="Feng M."/>
            <person name="Jian J."/>
            <person name="Zhang X."/>
            <person name="Luo G."/>
            <person name="Jiang Y."/>
            <person name="Liu J."/>
            <person name="Wang Z."/>
            <person name="Sha Y."/>
            <person name="Zhang B."/>
            <person name="Wu H."/>
            <person name="Tang D."/>
            <person name="Shen Q."/>
            <person name="Xue P."/>
            <person name="Zou S."/>
            <person name="Wang X."/>
            <person name="Liu X."/>
            <person name="Wang F."/>
            <person name="Yang Y."/>
            <person name="An X."/>
            <person name="Dong Z."/>
            <person name="Zhang K."/>
            <person name="Zhang X."/>
            <person name="Luo M.C."/>
            <person name="Dvorak J."/>
            <person name="Tong Y."/>
            <person name="Wang J."/>
            <person name="Yang H."/>
            <person name="Li Z."/>
            <person name="Wang D."/>
            <person name="Zhang A."/>
            <person name="Wang J."/>
        </authorList>
    </citation>
    <scope>NUCLEOTIDE SEQUENCE</scope>
    <source>
        <strain evidence="3">cv. G1812</strain>
    </source>
</reference>
<evidence type="ECO:0000256" key="1">
    <source>
        <dbReference type="SAM" id="MobiDB-lite"/>
    </source>
</evidence>
<dbReference type="AlphaFoldDB" id="A0A8R7UG77"/>
<reference evidence="2" key="2">
    <citation type="submission" date="2018-03" db="EMBL/GenBank/DDBJ databases">
        <title>The Triticum urartu genome reveals the dynamic nature of wheat genome evolution.</title>
        <authorList>
            <person name="Ling H."/>
            <person name="Ma B."/>
            <person name="Shi X."/>
            <person name="Liu H."/>
            <person name="Dong L."/>
            <person name="Sun H."/>
            <person name="Cao Y."/>
            <person name="Gao Q."/>
            <person name="Zheng S."/>
            <person name="Li Y."/>
            <person name="Yu Y."/>
            <person name="Du H."/>
            <person name="Qi M."/>
            <person name="Li Y."/>
            <person name="Yu H."/>
            <person name="Cui Y."/>
            <person name="Wang N."/>
            <person name="Chen C."/>
            <person name="Wu H."/>
            <person name="Zhao Y."/>
            <person name="Zhang J."/>
            <person name="Li Y."/>
            <person name="Zhou W."/>
            <person name="Zhang B."/>
            <person name="Hu W."/>
            <person name="Eijk M."/>
            <person name="Tang J."/>
            <person name="Witsenboer H."/>
            <person name="Zhao S."/>
            <person name="Li Z."/>
            <person name="Zhang A."/>
            <person name="Wang D."/>
            <person name="Liang C."/>
        </authorList>
    </citation>
    <scope>NUCLEOTIDE SEQUENCE [LARGE SCALE GENOMIC DNA]</scope>
    <source>
        <strain evidence="2">cv. G1812</strain>
    </source>
</reference>
<evidence type="ECO:0000313" key="3">
    <source>
        <dbReference type="Proteomes" id="UP000015106"/>
    </source>
</evidence>
<accession>A0A8R7UG77</accession>
<keyword evidence="3" id="KW-1185">Reference proteome</keyword>